<keyword evidence="3" id="KW-1185">Reference proteome</keyword>
<keyword evidence="1" id="KW-0812">Transmembrane</keyword>
<dbReference type="EMBL" id="AGCT01067700">
    <property type="protein sequence ID" value="KYP79030.1"/>
    <property type="molecule type" value="Genomic_DNA"/>
</dbReference>
<proteinExistence type="predicted"/>
<dbReference type="Proteomes" id="UP000075243">
    <property type="component" value="Unassembled WGS sequence"/>
</dbReference>
<comment type="caution">
    <text evidence="2">The sequence shown here is derived from an EMBL/GenBank/DDBJ whole genome shotgun (WGS) entry which is preliminary data.</text>
</comment>
<feature type="transmembrane region" description="Helical" evidence="1">
    <location>
        <begin position="66"/>
        <end position="86"/>
    </location>
</feature>
<evidence type="ECO:0000256" key="1">
    <source>
        <dbReference type="SAM" id="Phobius"/>
    </source>
</evidence>
<feature type="non-terminal residue" evidence="2">
    <location>
        <position position="1"/>
    </location>
</feature>
<feature type="transmembrane region" description="Helical" evidence="1">
    <location>
        <begin position="36"/>
        <end position="54"/>
    </location>
</feature>
<gene>
    <name evidence="2" type="ORF">KK1_049132</name>
</gene>
<keyword evidence="1" id="KW-1133">Transmembrane helix</keyword>
<keyword evidence="1" id="KW-0472">Membrane</keyword>
<dbReference type="Gramene" id="C.cajan_46871.t">
    <property type="protein sequence ID" value="C.cajan_46871.t.cds1"/>
    <property type="gene ID" value="C.cajan_46871"/>
</dbReference>
<reference evidence="2" key="1">
    <citation type="journal article" date="2012" name="Nat. Biotechnol.">
        <title>Draft genome sequence of pigeonpea (Cajanus cajan), an orphan legume crop of resource-poor farmers.</title>
        <authorList>
            <person name="Varshney R.K."/>
            <person name="Chen W."/>
            <person name="Li Y."/>
            <person name="Bharti A.K."/>
            <person name="Saxena R.K."/>
            <person name="Schlueter J.A."/>
            <person name="Donoghue M.T."/>
            <person name="Azam S."/>
            <person name="Fan G."/>
            <person name="Whaley A.M."/>
            <person name="Farmer A.D."/>
            <person name="Sheridan J."/>
            <person name="Iwata A."/>
            <person name="Tuteja R."/>
            <person name="Penmetsa R.V."/>
            <person name="Wu W."/>
            <person name="Upadhyaya H.D."/>
            <person name="Yang S.P."/>
            <person name="Shah T."/>
            <person name="Saxena K.B."/>
            <person name="Michael T."/>
            <person name="McCombie W.R."/>
            <person name="Yang B."/>
            <person name="Zhang G."/>
            <person name="Yang H."/>
            <person name="Wang J."/>
            <person name="Spillane C."/>
            <person name="Cook D.R."/>
            <person name="May G.D."/>
            <person name="Xu X."/>
            <person name="Jackson S.A."/>
        </authorList>
    </citation>
    <scope>NUCLEOTIDE SEQUENCE [LARGE SCALE GENOMIC DNA]</scope>
</reference>
<name>A0A151UID8_CAJCA</name>
<evidence type="ECO:0000313" key="3">
    <source>
        <dbReference type="Proteomes" id="UP000075243"/>
    </source>
</evidence>
<accession>A0A151UID8</accession>
<sequence length="145" mass="16675">PIHAVFIFLNPLMVDLLQVQYQTKNMSPFDTHAPNMWIFFVATCIHCLGLAFEIKFQNYCKLFSNFVLFSGALSSVSLASVFLPHLLGWICLSLWTILPFSVGFPFIISLFKRFYYNARDAMGHVFKRIVEVIMCISPQKICLPK</sequence>
<evidence type="ECO:0000313" key="2">
    <source>
        <dbReference type="EMBL" id="KYP79030.1"/>
    </source>
</evidence>
<dbReference type="OMA" id="WHTIFAF"/>
<dbReference type="PANTHER" id="PTHR34115">
    <property type="entry name" value="PROTEIN, PUTATIVE-RELATED"/>
    <property type="match status" value="1"/>
</dbReference>
<organism evidence="2 3">
    <name type="scientific">Cajanus cajan</name>
    <name type="common">Pigeon pea</name>
    <name type="synonym">Cajanus indicus</name>
    <dbReference type="NCBI Taxonomy" id="3821"/>
    <lineage>
        <taxon>Eukaryota</taxon>
        <taxon>Viridiplantae</taxon>
        <taxon>Streptophyta</taxon>
        <taxon>Embryophyta</taxon>
        <taxon>Tracheophyta</taxon>
        <taxon>Spermatophyta</taxon>
        <taxon>Magnoliopsida</taxon>
        <taxon>eudicotyledons</taxon>
        <taxon>Gunneridae</taxon>
        <taxon>Pentapetalae</taxon>
        <taxon>rosids</taxon>
        <taxon>fabids</taxon>
        <taxon>Fabales</taxon>
        <taxon>Fabaceae</taxon>
        <taxon>Papilionoideae</taxon>
        <taxon>50 kb inversion clade</taxon>
        <taxon>NPAAA clade</taxon>
        <taxon>indigoferoid/millettioid clade</taxon>
        <taxon>Phaseoleae</taxon>
        <taxon>Cajanus</taxon>
    </lineage>
</organism>
<dbReference type="InterPro" id="IPR053258">
    <property type="entry name" value="Ca-permeable_cation_channel"/>
</dbReference>
<feature type="transmembrane region" description="Helical" evidence="1">
    <location>
        <begin position="92"/>
        <end position="111"/>
    </location>
</feature>
<protein>
    <submittedName>
        <fullName evidence="2">Uncharacterized protein</fullName>
    </submittedName>
</protein>
<dbReference type="AlphaFoldDB" id="A0A151UID8"/>
<dbReference type="PANTHER" id="PTHR34115:SF6">
    <property type="entry name" value="PROTEIN, PUTATIVE-RELATED"/>
    <property type="match status" value="1"/>
</dbReference>